<feature type="domain" description="Fibronectin type-III" evidence="1">
    <location>
        <begin position="119"/>
        <end position="222"/>
    </location>
</feature>
<protein>
    <recommendedName>
        <fullName evidence="1">Fibronectin type-III domain-containing protein</fullName>
    </recommendedName>
</protein>
<dbReference type="PROSITE" id="PS51257">
    <property type="entry name" value="PROKAR_LIPOPROTEIN"/>
    <property type="match status" value="1"/>
</dbReference>
<evidence type="ECO:0000313" key="3">
    <source>
        <dbReference type="Proteomes" id="UP000031246"/>
    </source>
</evidence>
<proteinExistence type="predicted"/>
<dbReference type="RefSeq" id="WP_039482748.1">
    <property type="nucleotide sequence ID" value="NZ_JSYN01000043.1"/>
</dbReference>
<dbReference type="PROSITE" id="PS50853">
    <property type="entry name" value="FN3"/>
    <property type="match status" value="1"/>
</dbReference>
<dbReference type="OrthoDB" id="1121506at2"/>
<reference evidence="2 3" key="1">
    <citation type="submission" date="2014-10" db="EMBL/GenBank/DDBJ databases">
        <title>Pedobacter Kyungheensis.</title>
        <authorList>
            <person name="Anderson B.M."/>
            <person name="Newman J.D."/>
        </authorList>
    </citation>
    <scope>NUCLEOTIDE SEQUENCE [LARGE SCALE GENOMIC DNA]</scope>
    <source>
        <strain evidence="2 3">KACC 16221</strain>
    </source>
</reference>
<accession>A0A0C1F8K1</accession>
<dbReference type="InterPro" id="IPR013783">
    <property type="entry name" value="Ig-like_fold"/>
</dbReference>
<dbReference type="Gene3D" id="2.60.40.10">
    <property type="entry name" value="Immunoglobulins"/>
    <property type="match status" value="3"/>
</dbReference>
<sequence length="314" mass="35887">MKKKINILMGGILLLLSGCSEFIEPSIANRKIEVLAPANKLETNSYQQTFWWNPMADALFYRLQVVSPKFDSVSKLVLDTLIKTEKFVYTMDPGKYEWRIRGENGSSVSDYTTRALEIFPSSLTEQTVQLTVPSSGLYFSKPDIRYEWLKLFGATVYRLQVDNNNFLDEKNMTLNITTNNLGFLQTLSQEGTYQFRVRAENASENSKWSTVRTFSYDATGPDKVTLSTPLNKQLVSRPVRLVWNRIADAERYEVSVYKSDEQTPYSKSYPQIITTTEHVFDAGEIGETIAWRIRAFDKAGNAGAYSEIRTFTIQ</sequence>
<dbReference type="SUPFAM" id="SSF49265">
    <property type="entry name" value="Fibronectin type III"/>
    <property type="match status" value="1"/>
</dbReference>
<name>A0A0C1F8K1_9SPHI</name>
<dbReference type="Proteomes" id="UP000031246">
    <property type="component" value="Unassembled WGS sequence"/>
</dbReference>
<comment type="caution">
    <text evidence="2">The sequence shown here is derived from an EMBL/GenBank/DDBJ whole genome shotgun (WGS) entry which is preliminary data.</text>
</comment>
<dbReference type="InterPro" id="IPR003961">
    <property type="entry name" value="FN3_dom"/>
</dbReference>
<dbReference type="InterPro" id="IPR036116">
    <property type="entry name" value="FN3_sf"/>
</dbReference>
<gene>
    <name evidence="2" type="ORF">OC25_25230</name>
</gene>
<dbReference type="AlphaFoldDB" id="A0A0C1F8K1"/>
<evidence type="ECO:0000259" key="1">
    <source>
        <dbReference type="PROSITE" id="PS50853"/>
    </source>
</evidence>
<organism evidence="2 3">
    <name type="scientific">Pedobacter kyungheensis</name>
    <dbReference type="NCBI Taxonomy" id="1069985"/>
    <lineage>
        <taxon>Bacteria</taxon>
        <taxon>Pseudomonadati</taxon>
        <taxon>Bacteroidota</taxon>
        <taxon>Sphingobacteriia</taxon>
        <taxon>Sphingobacteriales</taxon>
        <taxon>Sphingobacteriaceae</taxon>
        <taxon>Pedobacter</taxon>
    </lineage>
</organism>
<evidence type="ECO:0000313" key="2">
    <source>
        <dbReference type="EMBL" id="KIA89487.1"/>
    </source>
</evidence>
<keyword evidence="3" id="KW-1185">Reference proteome</keyword>
<dbReference type="EMBL" id="JSYN01000043">
    <property type="protein sequence ID" value="KIA89487.1"/>
    <property type="molecule type" value="Genomic_DNA"/>
</dbReference>